<keyword evidence="4" id="KW-0472">Membrane</keyword>
<feature type="signal peptide" evidence="5">
    <location>
        <begin position="1"/>
        <end position="22"/>
    </location>
</feature>
<evidence type="ECO:0000256" key="1">
    <source>
        <dbReference type="ARBA" id="ARBA00022441"/>
    </source>
</evidence>
<dbReference type="SUPFAM" id="SSF50965">
    <property type="entry name" value="Galactose oxidase, central domain"/>
    <property type="match status" value="1"/>
</dbReference>
<name>A0A2T2NSX2_CORCC</name>
<evidence type="ECO:0000256" key="5">
    <source>
        <dbReference type="SAM" id="SignalP"/>
    </source>
</evidence>
<sequence>MAVIRVLPGLLAMQFLLTAVSANLPSVWEPMQILEYFCQRWYHQSVIKNDTLFIHGGIQTFQIPTSGDTNWTNATIGYNPFLLQVDLKESWDWKTNLSYIALEQNPNPRTGTSVRNGTVRGAMYHGPYSDPQIYTYAGTTFRGNESFPNSEVDYHQVQYSDQYPLWSFDNSTQTWNQWDVGQSWTPSYGASAEAPDQGLAFYLNGRTDNGSSSSTLWDADVQTLLDGMMMIDMVNHSSRNLSTTGMKDYQPRVGGAMQYAPGLGDNGILVTLGGQVFDGQRKTSSQDKGRLLNFETVDVFDIASSLGDSPGSGAWYAQQTSGDVPPPRVDFCTIIASAPDNSSHNIYLYAGRDHTGANGTVFYDDIYVLSLPSFTWINIYQGKSPRYGHTCHLVGGRQMITVGGHNRHQNKCDWEKKSVAVLDLPTLGWGSVFHAGYSQYELSSNLTTALGGSSTGGATLQSPAKGWASKDFEKVVTTKRIYSNYDGTIKLIKPKGGGGLDSNTRVAIIAGVSIAGTVLMACIIWLTILYRRRNKAGRIFARHGSMPHIEMEDKHRFELTPDEKKIYEVPGTQCLPEFPNTALVAEADRTHGVTYAVELPATNFSENGRWGVPIIRVPSPSMLKRENSSSTSSGSDTAVEDDSPNMPKKGAEDMV</sequence>
<dbReference type="EMBL" id="KZ678134">
    <property type="protein sequence ID" value="PSN68484.1"/>
    <property type="molecule type" value="Genomic_DNA"/>
</dbReference>
<feature type="region of interest" description="Disordered" evidence="3">
    <location>
        <begin position="621"/>
        <end position="655"/>
    </location>
</feature>
<keyword evidence="4" id="KW-0812">Transmembrane</keyword>
<evidence type="ECO:0000313" key="7">
    <source>
        <dbReference type="Proteomes" id="UP000240883"/>
    </source>
</evidence>
<evidence type="ECO:0008006" key="8">
    <source>
        <dbReference type="Google" id="ProtNLM"/>
    </source>
</evidence>
<gene>
    <name evidence="6" type="ORF">BS50DRAFT_366427</name>
</gene>
<dbReference type="AlphaFoldDB" id="A0A2T2NSX2"/>
<dbReference type="STRING" id="1448308.A0A2T2NSX2"/>
<feature type="transmembrane region" description="Helical" evidence="4">
    <location>
        <begin position="506"/>
        <end position="530"/>
    </location>
</feature>
<feature type="chain" id="PRO_5015532154" description="Galactose oxidase" evidence="5">
    <location>
        <begin position="23"/>
        <end position="655"/>
    </location>
</feature>
<keyword evidence="7" id="KW-1185">Reference proteome</keyword>
<evidence type="ECO:0000313" key="6">
    <source>
        <dbReference type="EMBL" id="PSN68484.1"/>
    </source>
</evidence>
<dbReference type="Proteomes" id="UP000240883">
    <property type="component" value="Unassembled WGS sequence"/>
</dbReference>
<dbReference type="OrthoDB" id="10251809at2759"/>
<organism evidence="6 7">
    <name type="scientific">Corynespora cassiicola Philippines</name>
    <dbReference type="NCBI Taxonomy" id="1448308"/>
    <lineage>
        <taxon>Eukaryota</taxon>
        <taxon>Fungi</taxon>
        <taxon>Dikarya</taxon>
        <taxon>Ascomycota</taxon>
        <taxon>Pezizomycotina</taxon>
        <taxon>Dothideomycetes</taxon>
        <taxon>Pleosporomycetidae</taxon>
        <taxon>Pleosporales</taxon>
        <taxon>Corynesporascaceae</taxon>
        <taxon>Corynespora</taxon>
    </lineage>
</organism>
<dbReference type="InterPro" id="IPR011043">
    <property type="entry name" value="Gal_Oxase/kelch_b-propeller"/>
</dbReference>
<keyword evidence="2" id="KW-0677">Repeat</keyword>
<keyword evidence="5" id="KW-0732">Signal</keyword>
<dbReference type="InterPro" id="IPR015915">
    <property type="entry name" value="Kelch-typ_b-propeller"/>
</dbReference>
<accession>A0A2T2NSX2</accession>
<dbReference type="Gene3D" id="2.120.10.80">
    <property type="entry name" value="Kelch-type beta propeller"/>
    <property type="match status" value="1"/>
</dbReference>
<proteinExistence type="predicted"/>
<reference evidence="6 7" key="1">
    <citation type="journal article" date="2018" name="Front. Microbiol.">
        <title>Genome-Wide Analysis of Corynespora cassiicola Leaf Fall Disease Putative Effectors.</title>
        <authorList>
            <person name="Lopez D."/>
            <person name="Ribeiro S."/>
            <person name="Label P."/>
            <person name="Fumanal B."/>
            <person name="Venisse J.S."/>
            <person name="Kohler A."/>
            <person name="de Oliveira R.R."/>
            <person name="Labutti K."/>
            <person name="Lipzen A."/>
            <person name="Lail K."/>
            <person name="Bauer D."/>
            <person name="Ohm R.A."/>
            <person name="Barry K.W."/>
            <person name="Spatafora J."/>
            <person name="Grigoriev I.V."/>
            <person name="Martin F.M."/>
            <person name="Pujade-Renaud V."/>
        </authorList>
    </citation>
    <scope>NUCLEOTIDE SEQUENCE [LARGE SCALE GENOMIC DNA]</scope>
    <source>
        <strain evidence="6 7">Philippines</strain>
    </source>
</reference>
<dbReference type="PANTHER" id="PTHR46093">
    <property type="entry name" value="ACYL-COA-BINDING DOMAIN-CONTAINING PROTEIN 5"/>
    <property type="match status" value="1"/>
</dbReference>
<protein>
    <recommendedName>
        <fullName evidence="8">Galactose oxidase</fullName>
    </recommendedName>
</protein>
<evidence type="ECO:0000256" key="2">
    <source>
        <dbReference type="ARBA" id="ARBA00022737"/>
    </source>
</evidence>
<keyword evidence="1" id="KW-0880">Kelch repeat</keyword>
<keyword evidence="4" id="KW-1133">Transmembrane helix</keyword>
<evidence type="ECO:0000256" key="3">
    <source>
        <dbReference type="SAM" id="MobiDB-lite"/>
    </source>
</evidence>
<evidence type="ECO:0000256" key="4">
    <source>
        <dbReference type="SAM" id="Phobius"/>
    </source>
</evidence>
<dbReference type="PANTHER" id="PTHR46093:SF18">
    <property type="entry name" value="FIBRONECTIN TYPE-III DOMAIN-CONTAINING PROTEIN"/>
    <property type="match status" value="1"/>
</dbReference>